<sequence>MRTTGSTQGCQNTNGMQGQVEYSSGSDGVHPGRKWGGDNFRKRNSSSSGEYTPERSSESQNASGGSPRTGYQGGFSGGSGKTGGTVRQYVRSKMPRLRWTPDLHQCFVVAVERLGGQDRATPKLVLQLMDVKGLTIAHVKSHLQMYRSMKNDENGQNGLEQTDQMIEDHGTSDTTLVHTSLGPQRRDQFQGHASHVRDSDVTSKPIFPNFVHRHSGILQLLDHRSAVSRHDGHGEWSNLAFSQYGPPTGHRDWPDDEFQMRWRKREQNLARGTHVTGNTYSDQSGIDLHEDRWSSKPSYSVPSDWEKKFQKSHNIGLGFSAYQERPWLQSGGVAPTMAASQQSNSLKRQESTASEWDRWQGQGGRQDDWSRQSKHNVSDEPTSTLGDSRIHLKQLLDHSCSSSNVEEKQQCAREDEVTLQTTKWPAVFEIRDQSTPDGYADSCRHAFAEDHAGISSPWSIMQRSEPGTASTLSNNRELDGTLSLYPYSSRTAQSSSPVLKSQQSMSFPHIGDDHHEYHSSLGPSKTVQLSSSQGITLDLTMSTGAPC</sequence>
<feature type="compositionally biased region" description="Basic and acidic residues" evidence="4">
    <location>
        <begin position="347"/>
        <end position="358"/>
    </location>
</feature>
<keyword evidence="2" id="KW-0804">Transcription</keyword>
<dbReference type="AlphaFoldDB" id="A0A2K1KWR3"/>
<dbReference type="Gramene" id="Pp3c3_30710V3.2">
    <property type="protein sequence ID" value="Pp3c3_30710V3.2"/>
    <property type="gene ID" value="Pp3c3_30710"/>
</dbReference>
<dbReference type="STRING" id="3218.A0A2K1KWR3"/>
<feature type="region of interest" description="Disordered" evidence="4">
    <location>
        <begin position="1"/>
        <end position="85"/>
    </location>
</feature>
<evidence type="ECO:0000313" key="7">
    <source>
        <dbReference type="EnsemblPlants" id="Pp3c3_30710V3.1"/>
    </source>
</evidence>
<dbReference type="PROSITE" id="PS51294">
    <property type="entry name" value="HTH_MYB"/>
    <property type="match status" value="1"/>
</dbReference>
<feature type="compositionally biased region" description="Polar residues" evidence="4">
    <location>
        <begin position="275"/>
        <end position="284"/>
    </location>
</feature>
<keyword evidence="8" id="KW-1185">Reference proteome</keyword>
<feature type="compositionally biased region" description="Gly residues" evidence="4">
    <location>
        <begin position="71"/>
        <end position="83"/>
    </location>
</feature>
<dbReference type="EnsemblPlants" id="Pp3c3_30710V3.2">
    <property type="protein sequence ID" value="Pp3c3_30710V3.2"/>
    <property type="gene ID" value="Pp3c3_30710"/>
</dbReference>
<dbReference type="Pfam" id="PF00249">
    <property type="entry name" value="Myb_DNA-binding"/>
    <property type="match status" value="1"/>
</dbReference>
<dbReference type="InterPro" id="IPR046955">
    <property type="entry name" value="PHR1-like"/>
</dbReference>
<dbReference type="SMR" id="A0A2K1KWR3"/>
<dbReference type="Gramene" id="Pp3c3_30710V3.1">
    <property type="protein sequence ID" value="Pp3c3_30710V3.1"/>
    <property type="gene ID" value="Pp3c3_30710"/>
</dbReference>
<dbReference type="EnsemblPlants" id="Pp3c3_30710V3.1">
    <property type="protein sequence ID" value="Pp3c3_30710V3.1"/>
    <property type="gene ID" value="Pp3c3_30710"/>
</dbReference>
<dbReference type="PANTHER" id="PTHR31314">
    <property type="entry name" value="MYB FAMILY TRANSCRIPTION FACTOR PHL7-LIKE"/>
    <property type="match status" value="1"/>
</dbReference>
<dbReference type="SUPFAM" id="SSF46689">
    <property type="entry name" value="Homeodomain-like"/>
    <property type="match status" value="1"/>
</dbReference>
<dbReference type="PaxDb" id="3218-PP1S55_182V6.1"/>
<evidence type="ECO:0000313" key="6">
    <source>
        <dbReference type="EMBL" id="PNR58186.1"/>
    </source>
</evidence>
<evidence type="ECO:0000256" key="4">
    <source>
        <dbReference type="SAM" id="MobiDB-lite"/>
    </source>
</evidence>
<evidence type="ECO:0000256" key="2">
    <source>
        <dbReference type="ARBA" id="ARBA00023163"/>
    </source>
</evidence>
<gene>
    <name evidence="7" type="primary">LOC112280132</name>
    <name evidence="6" type="ORF">PHYPA_005181</name>
</gene>
<dbReference type="KEGG" id="ppp:112280132"/>
<dbReference type="GeneID" id="112280132"/>
<feature type="domain" description="HTH myb-type" evidence="5">
    <location>
        <begin position="91"/>
        <end position="151"/>
    </location>
</feature>
<dbReference type="GO" id="GO:0003700">
    <property type="term" value="F:DNA-binding transcription factor activity"/>
    <property type="evidence" value="ECO:0007669"/>
    <property type="project" value="InterPro"/>
</dbReference>
<dbReference type="NCBIfam" id="TIGR01557">
    <property type="entry name" value="myb_SHAQKYF"/>
    <property type="match status" value="1"/>
</dbReference>
<feature type="region of interest" description="Disordered" evidence="4">
    <location>
        <begin position="274"/>
        <end position="304"/>
    </location>
</feature>
<dbReference type="InterPro" id="IPR006447">
    <property type="entry name" value="Myb_dom_plants"/>
</dbReference>
<dbReference type="PANTHER" id="PTHR31314:SF164">
    <property type="entry name" value="HTH MYB-TYPE DOMAIN-CONTAINING PROTEIN"/>
    <property type="match status" value="1"/>
</dbReference>
<name>A0A2K1KWR3_PHYPA</name>
<evidence type="ECO:0000256" key="1">
    <source>
        <dbReference type="ARBA" id="ARBA00023015"/>
    </source>
</evidence>
<dbReference type="InterPro" id="IPR001005">
    <property type="entry name" value="SANT/Myb"/>
</dbReference>
<reference evidence="7" key="3">
    <citation type="submission" date="2020-12" db="UniProtKB">
        <authorList>
            <consortium name="EnsemblPlants"/>
        </authorList>
    </citation>
    <scope>IDENTIFICATION</scope>
</reference>
<evidence type="ECO:0000259" key="5">
    <source>
        <dbReference type="PROSITE" id="PS51294"/>
    </source>
</evidence>
<reference evidence="6 8" key="1">
    <citation type="journal article" date="2008" name="Science">
        <title>The Physcomitrella genome reveals evolutionary insights into the conquest of land by plants.</title>
        <authorList>
            <person name="Rensing S."/>
            <person name="Lang D."/>
            <person name="Zimmer A."/>
            <person name="Terry A."/>
            <person name="Salamov A."/>
            <person name="Shapiro H."/>
            <person name="Nishiyama T."/>
            <person name="Perroud P.-F."/>
            <person name="Lindquist E."/>
            <person name="Kamisugi Y."/>
            <person name="Tanahashi T."/>
            <person name="Sakakibara K."/>
            <person name="Fujita T."/>
            <person name="Oishi K."/>
            <person name="Shin-I T."/>
            <person name="Kuroki Y."/>
            <person name="Toyoda A."/>
            <person name="Suzuki Y."/>
            <person name="Hashimoto A."/>
            <person name="Yamaguchi K."/>
            <person name="Sugano A."/>
            <person name="Kohara Y."/>
            <person name="Fujiyama A."/>
            <person name="Anterola A."/>
            <person name="Aoki S."/>
            <person name="Ashton N."/>
            <person name="Barbazuk W.B."/>
            <person name="Barker E."/>
            <person name="Bennetzen J."/>
            <person name="Bezanilla M."/>
            <person name="Blankenship R."/>
            <person name="Cho S.H."/>
            <person name="Dutcher S."/>
            <person name="Estelle M."/>
            <person name="Fawcett J.A."/>
            <person name="Gundlach H."/>
            <person name="Hanada K."/>
            <person name="Heyl A."/>
            <person name="Hicks K.A."/>
            <person name="Hugh J."/>
            <person name="Lohr M."/>
            <person name="Mayer K."/>
            <person name="Melkozernov A."/>
            <person name="Murata T."/>
            <person name="Nelson D."/>
            <person name="Pils B."/>
            <person name="Prigge M."/>
            <person name="Reiss B."/>
            <person name="Renner T."/>
            <person name="Rombauts S."/>
            <person name="Rushton P."/>
            <person name="Sanderfoot A."/>
            <person name="Schween G."/>
            <person name="Shiu S.-H."/>
            <person name="Stueber K."/>
            <person name="Theodoulou F.L."/>
            <person name="Tu H."/>
            <person name="Van de Peer Y."/>
            <person name="Verrier P.J."/>
            <person name="Waters E."/>
            <person name="Wood A."/>
            <person name="Yang L."/>
            <person name="Cove D."/>
            <person name="Cuming A."/>
            <person name="Hasebe M."/>
            <person name="Lucas S."/>
            <person name="Mishler D.B."/>
            <person name="Reski R."/>
            <person name="Grigoriev I."/>
            <person name="Quatrano R.S."/>
            <person name="Boore J.L."/>
        </authorList>
    </citation>
    <scope>NUCLEOTIDE SEQUENCE [LARGE SCALE GENOMIC DNA]</scope>
    <source>
        <strain evidence="7 8">cv. Gransden 2004</strain>
    </source>
</reference>
<feature type="region of interest" description="Disordered" evidence="4">
    <location>
        <begin position="334"/>
        <end position="387"/>
    </location>
</feature>
<dbReference type="RefSeq" id="XP_024370994.1">
    <property type="nucleotide sequence ID" value="XM_024515226.2"/>
</dbReference>
<organism evidence="6">
    <name type="scientific">Physcomitrium patens</name>
    <name type="common">Spreading-leaved earth moss</name>
    <name type="synonym">Physcomitrella patens</name>
    <dbReference type="NCBI Taxonomy" id="3218"/>
    <lineage>
        <taxon>Eukaryota</taxon>
        <taxon>Viridiplantae</taxon>
        <taxon>Streptophyta</taxon>
        <taxon>Embryophyta</taxon>
        <taxon>Bryophyta</taxon>
        <taxon>Bryophytina</taxon>
        <taxon>Bryopsida</taxon>
        <taxon>Funariidae</taxon>
        <taxon>Funariales</taxon>
        <taxon>Funariaceae</taxon>
        <taxon>Physcomitrium</taxon>
    </lineage>
</organism>
<dbReference type="Gene3D" id="1.10.10.60">
    <property type="entry name" value="Homeodomain-like"/>
    <property type="match status" value="1"/>
</dbReference>
<keyword evidence="1" id="KW-0805">Transcription regulation</keyword>
<dbReference type="Proteomes" id="UP000006727">
    <property type="component" value="Chromosome 3"/>
</dbReference>
<dbReference type="InterPro" id="IPR009057">
    <property type="entry name" value="Homeodomain-like_sf"/>
</dbReference>
<dbReference type="FunFam" id="1.10.10.60:FF:000002">
    <property type="entry name" value="Myb family transcription factor"/>
    <property type="match status" value="1"/>
</dbReference>
<feature type="compositionally biased region" description="Polar residues" evidence="4">
    <location>
        <begin position="1"/>
        <end position="26"/>
    </location>
</feature>
<evidence type="ECO:0000313" key="8">
    <source>
        <dbReference type="Proteomes" id="UP000006727"/>
    </source>
</evidence>
<accession>A0A2K1KWR3</accession>
<keyword evidence="3" id="KW-0539">Nucleus</keyword>
<proteinExistence type="predicted"/>
<dbReference type="OrthoDB" id="551907at2759"/>
<dbReference type="GO" id="GO:0003677">
    <property type="term" value="F:DNA binding"/>
    <property type="evidence" value="ECO:0007669"/>
    <property type="project" value="InterPro"/>
</dbReference>
<reference evidence="6 8" key="2">
    <citation type="journal article" date="2018" name="Plant J.">
        <title>The Physcomitrella patens chromosome-scale assembly reveals moss genome structure and evolution.</title>
        <authorList>
            <person name="Lang D."/>
            <person name="Ullrich K.K."/>
            <person name="Murat F."/>
            <person name="Fuchs J."/>
            <person name="Jenkins J."/>
            <person name="Haas F.B."/>
            <person name="Piednoel M."/>
            <person name="Gundlach H."/>
            <person name="Van Bel M."/>
            <person name="Meyberg R."/>
            <person name="Vives C."/>
            <person name="Morata J."/>
            <person name="Symeonidi A."/>
            <person name="Hiss M."/>
            <person name="Muchero W."/>
            <person name="Kamisugi Y."/>
            <person name="Saleh O."/>
            <person name="Blanc G."/>
            <person name="Decker E.L."/>
            <person name="van Gessel N."/>
            <person name="Grimwood J."/>
            <person name="Hayes R.D."/>
            <person name="Graham S.W."/>
            <person name="Gunter L.E."/>
            <person name="McDaniel S.F."/>
            <person name="Hoernstein S.N.W."/>
            <person name="Larsson A."/>
            <person name="Li F.W."/>
            <person name="Perroud P.F."/>
            <person name="Phillips J."/>
            <person name="Ranjan P."/>
            <person name="Rokshar D.S."/>
            <person name="Rothfels C.J."/>
            <person name="Schneider L."/>
            <person name="Shu S."/>
            <person name="Stevenson D.W."/>
            <person name="Thummler F."/>
            <person name="Tillich M."/>
            <person name="Villarreal Aguilar J.C."/>
            <person name="Widiez T."/>
            <person name="Wong G.K."/>
            <person name="Wymore A."/>
            <person name="Zhang Y."/>
            <person name="Zimmer A.D."/>
            <person name="Quatrano R.S."/>
            <person name="Mayer K.F.X."/>
            <person name="Goodstein D."/>
            <person name="Casacuberta J.M."/>
            <person name="Vandepoele K."/>
            <person name="Reski R."/>
            <person name="Cuming A.C."/>
            <person name="Tuskan G.A."/>
            <person name="Maumus F."/>
            <person name="Salse J."/>
            <person name="Schmutz J."/>
            <person name="Rensing S.A."/>
        </authorList>
    </citation>
    <scope>NUCLEOTIDE SEQUENCE [LARGE SCALE GENOMIC DNA]</scope>
    <source>
        <strain evidence="7 8">cv. Gransden 2004</strain>
    </source>
</reference>
<evidence type="ECO:0000256" key="3">
    <source>
        <dbReference type="ARBA" id="ARBA00023242"/>
    </source>
</evidence>
<dbReference type="EMBL" id="ABEU02000003">
    <property type="protein sequence ID" value="PNR58186.1"/>
    <property type="molecule type" value="Genomic_DNA"/>
</dbReference>
<protein>
    <recommendedName>
        <fullName evidence="5">HTH myb-type domain-containing protein</fullName>
    </recommendedName>
</protein>
<dbReference type="InterPro" id="IPR017930">
    <property type="entry name" value="Myb_dom"/>
</dbReference>